<keyword evidence="2" id="KW-0812">Transmembrane</keyword>
<organism evidence="3 4">
    <name type="scientific">Diploscapter pachys</name>
    <dbReference type="NCBI Taxonomy" id="2018661"/>
    <lineage>
        <taxon>Eukaryota</taxon>
        <taxon>Metazoa</taxon>
        <taxon>Ecdysozoa</taxon>
        <taxon>Nematoda</taxon>
        <taxon>Chromadorea</taxon>
        <taxon>Rhabditida</taxon>
        <taxon>Rhabditina</taxon>
        <taxon>Rhabditomorpha</taxon>
        <taxon>Rhabditoidea</taxon>
        <taxon>Rhabditidae</taxon>
        <taxon>Diploscapter</taxon>
    </lineage>
</organism>
<keyword evidence="4" id="KW-1185">Reference proteome</keyword>
<feature type="compositionally biased region" description="Low complexity" evidence="1">
    <location>
        <begin position="8"/>
        <end position="34"/>
    </location>
</feature>
<feature type="region of interest" description="Disordered" evidence="1">
    <location>
        <begin position="1"/>
        <end position="36"/>
    </location>
</feature>
<sequence length="278" mass="28440">MPTPTPTATPTASPTPVEAATPSPAATTVPATAPDSGSDYGWLIGLAVVLGLGGAGAWWWRRRRADAADEPVTPAAPVPVPKPQPVRPRTPAASPATPPAPVPAPISAPVGDRGRLSLSLHPRRAGLNLLSATVEAELVVHNDGSAPAQSIRIGAALIGATPGQGDEIAPVFDQPVVRPATPPFALGPGEERRIRLVVAQARADIVPLTAGGRTLFVPVVAVNALYDAGAGIAGQSARGFAVGVERVDSAKLAPFWLDQPARMHEQLAVRPYGAGVER</sequence>
<reference evidence="3 4" key="1">
    <citation type="journal article" date="2017" name="Curr. Biol.">
        <title>Genome architecture and evolution of a unichromosomal asexual nematode.</title>
        <authorList>
            <person name="Fradin H."/>
            <person name="Zegar C."/>
            <person name="Gutwein M."/>
            <person name="Lucas J."/>
            <person name="Kovtun M."/>
            <person name="Corcoran D."/>
            <person name="Baugh L.R."/>
            <person name="Kiontke K."/>
            <person name="Gunsalus K."/>
            <person name="Fitch D.H."/>
            <person name="Piano F."/>
        </authorList>
    </citation>
    <scope>NUCLEOTIDE SEQUENCE [LARGE SCALE GENOMIC DNA]</scope>
    <source>
        <strain evidence="3">PF1309</strain>
    </source>
</reference>
<evidence type="ECO:0000256" key="1">
    <source>
        <dbReference type="SAM" id="MobiDB-lite"/>
    </source>
</evidence>
<keyword evidence="2" id="KW-0472">Membrane</keyword>
<protein>
    <submittedName>
        <fullName evidence="3">Uncharacterized protein</fullName>
    </submittedName>
</protein>
<proteinExistence type="predicted"/>
<dbReference type="Proteomes" id="UP000218231">
    <property type="component" value="Unassembled WGS sequence"/>
</dbReference>
<feature type="compositionally biased region" description="Pro residues" evidence="1">
    <location>
        <begin position="96"/>
        <end position="106"/>
    </location>
</feature>
<feature type="region of interest" description="Disordered" evidence="1">
    <location>
        <begin position="69"/>
        <end position="108"/>
    </location>
</feature>
<evidence type="ECO:0000313" key="4">
    <source>
        <dbReference type="Proteomes" id="UP000218231"/>
    </source>
</evidence>
<dbReference type="EMBL" id="LIAE01009156">
    <property type="protein sequence ID" value="PAV70939.1"/>
    <property type="molecule type" value="Genomic_DNA"/>
</dbReference>
<feature type="transmembrane region" description="Helical" evidence="2">
    <location>
        <begin position="40"/>
        <end position="60"/>
    </location>
</feature>
<comment type="caution">
    <text evidence="3">The sequence shown here is derived from an EMBL/GenBank/DDBJ whole genome shotgun (WGS) entry which is preliminary data.</text>
</comment>
<name>A0A2A2KAW5_9BILA</name>
<keyword evidence="2" id="KW-1133">Transmembrane helix</keyword>
<gene>
    <name evidence="3" type="ORF">WR25_02187</name>
</gene>
<evidence type="ECO:0000256" key="2">
    <source>
        <dbReference type="SAM" id="Phobius"/>
    </source>
</evidence>
<feature type="compositionally biased region" description="Pro residues" evidence="1">
    <location>
        <begin position="74"/>
        <end position="88"/>
    </location>
</feature>
<evidence type="ECO:0000313" key="3">
    <source>
        <dbReference type="EMBL" id="PAV70939.1"/>
    </source>
</evidence>
<dbReference type="AlphaFoldDB" id="A0A2A2KAW5"/>
<accession>A0A2A2KAW5</accession>